<dbReference type="AlphaFoldDB" id="A0A3Q7HQD9"/>
<dbReference type="PANTHER" id="PTHR35505">
    <property type="entry name" value="OS01G0600300 PROTEIN"/>
    <property type="match status" value="1"/>
</dbReference>
<dbReference type="OMA" id="FRMMLEP"/>
<dbReference type="PaxDb" id="4081-Solyc08g065440.2.1"/>
<dbReference type="PANTHER" id="PTHR35505:SF1">
    <property type="entry name" value="SNF2 DOMAIN PROTEIN"/>
    <property type="match status" value="1"/>
</dbReference>
<dbReference type="Proteomes" id="UP000004994">
    <property type="component" value="Chromosome 8"/>
</dbReference>
<reference evidence="1" key="2">
    <citation type="submission" date="2019-01" db="UniProtKB">
        <authorList>
            <consortium name="EnsemblPlants"/>
        </authorList>
    </citation>
    <scope>IDENTIFICATION</scope>
    <source>
        <strain evidence="1">cv. Heinz 1706</strain>
    </source>
</reference>
<organism evidence="1">
    <name type="scientific">Solanum lycopersicum</name>
    <name type="common">Tomato</name>
    <name type="synonym">Lycopersicon esculentum</name>
    <dbReference type="NCBI Taxonomy" id="4081"/>
    <lineage>
        <taxon>Eukaryota</taxon>
        <taxon>Viridiplantae</taxon>
        <taxon>Streptophyta</taxon>
        <taxon>Embryophyta</taxon>
        <taxon>Tracheophyta</taxon>
        <taxon>Spermatophyta</taxon>
        <taxon>Magnoliopsida</taxon>
        <taxon>eudicotyledons</taxon>
        <taxon>Gunneridae</taxon>
        <taxon>Pentapetalae</taxon>
        <taxon>asterids</taxon>
        <taxon>lamiids</taxon>
        <taxon>Solanales</taxon>
        <taxon>Solanaceae</taxon>
        <taxon>Solanoideae</taxon>
        <taxon>Solaneae</taxon>
        <taxon>Solanum</taxon>
        <taxon>Solanum subgen. Lycopersicon</taxon>
    </lineage>
</organism>
<dbReference type="STRING" id="4081.A0A3Q7HQD9"/>
<dbReference type="FunCoup" id="A0A3Q7HQD9">
    <property type="interactions" value="625"/>
</dbReference>
<name>A0A3Q7HQD9_SOLLC</name>
<protein>
    <submittedName>
        <fullName evidence="1">Uncharacterized protein</fullName>
    </submittedName>
</protein>
<evidence type="ECO:0000313" key="2">
    <source>
        <dbReference type="Proteomes" id="UP000004994"/>
    </source>
</evidence>
<evidence type="ECO:0000313" key="1">
    <source>
        <dbReference type="EnsemblPlants" id="Solyc08g065440.3.1"/>
    </source>
</evidence>
<proteinExistence type="predicted"/>
<keyword evidence="2" id="KW-1185">Reference proteome</keyword>
<dbReference type="InParanoid" id="A0A3Q7HQD9"/>
<dbReference type="EnsemblPlants" id="Solyc08g065440.3.1">
    <property type="protein sequence ID" value="Solyc08g065440.3.1"/>
    <property type="gene ID" value="Solyc08g065440.3"/>
</dbReference>
<sequence>MCSSTKGFEPMLKESINHFLASYQNGSCDFSVFESIFFRLVQTMPDPPLEITWFYSAVTFHSSKSAGFSKTIVAKDLFQLLISCSGSCNGTKKIALLAPLIYVLYDIVCEFSRNGLSLTSEIKELVEKIVDYICLCLVLPENGNMIDDDIVCFEELAGVWMVHLVGKCAKVEENLGVFFPIVSVEVHKGQKSRRGIRDLAGIVICEVFLLALSLKFNMRFVNEDFQKNARNWAIHTLKQFQNTEFLDMLLRILSEKKLVVTALLVLRMYPVPSNAHKFADQVDFCKAKLFTFCFQYLLLQSSEDAVILQKLLYDAVILVDHSFLSSGRWFQIPESSFRNLVLLWSLIVDNAIQFAREICDQDRLTAYANAFSESQLPSELLKWVSVQAGIEEKLRNPKLMTPKALIKWLFVLEDQGLWVFDHDKLKFDAKTAICISRPDCFLPEVQPRKCIGDEEMDDSMDKTFSNAYFCKDKLPVDGSRKRKDLVKDTYIRGTPVKLVKYNVHESPNREKFLPFSDEDMEVMG</sequence>
<dbReference type="Gramene" id="Solyc08g065440.3.1">
    <property type="protein sequence ID" value="Solyc08g065440.3.1"/>
    <property type="gene ID" value="Solyc08g065440.3"/>
</dbReference>
<accession>A0A3Q7HQD9</accession>
<reference evidence="1" key="1">
    <citation type="journal article" date="2012" name="Nature">
        <title>The tomato genome sequence provides insights into fleshy fruit evolution.</title>
        <authorList>
            <consortium name="Tomato Genome Consortium"/>
        </authorList>
    </citation>
    <scope>NUCLEOTIDE SEQUENCE [LARGE SCALE GENOMIC DNA]</scope>
    <source>
        <strain evidence="1">cv. Heinz 1706</strain>
    </source>
</reference>